<feature type="compositionally biased region" description="Polar residues" evidence="1">
    <location>
        <begin position="244"/>
        <end position="253"/>
    </location>
</feature>
<evidence type="ECO:0000313" key="3">
    <source>
        <dbReference type="Proteomes" id="UP000250266"/>
    </source>
</evidence>
<gene>
    <name evidence="2" type="ORF">K432DRAFT_439938</name>
</gene>
<feature type="compositionally biased region" description="Basic and acidic residues" evidence="1">
    <location>
        <begin position="229"/>
        <end position="241"/>
    </location>
</feature>
<dbReference type="Proteomes" id="UP000250266">
    <property type="component" value="Unassembled WGS sequence"/>
</dbReference>
<feature type="compositionally biased region" description="Acidic residues" evidence="1">
    <location>
        <begin position="386"/>
        <end position="400"/>
    </location>
</feature>
<feature type="region of interest" description="Disordered" evidence="1">
    <location>
        <begin position="190"/>
        <end position="267"/>
    </location>
</feature>
<feature type="compositionally biased region" description="Acidic residues" evidence="1">
    <location>
        <begin position="334"/>
        <end position="347"/>
    </location>
</feature>
<dbReference type="AlphaFoldDB" id="A0A8E2EIE5"/>
<sequence length="765" mass="85080">MADPLSAFASAITVGALGVRAWEILSGLRGHGEELIRLGREATQLGHYTKFVVDQATQVTDSLESFKMTLDDGSSCNPVEYCGQQIETIHEKLKVLLDSCESQSKLEAVKKFLNHPKLLEKFAKQPFIKRLSRVSYLFKREEILSLLQEIERANSALHILMDVANFKDYDSLVEEVKTLNANFQTAVGSWHNERSKQISNTEAQPRKQPHSRSRAQTSKRNQRIMNPFKRPEKRRDNDFKSIHSIGSSTSLDSHITEPDQRDSSEPMTAQELDELDGLYKKLQAEMGQEISESRIEKTTPVDPNFEDVSEPTQVDGEPTQADDEPTQVDVEPTQVDDEPTQVDDEPTQVDGEPTQVDDEPTEFANPTRITTMSDRDGSELGIGSEEASEGSDEDECSLPDSEPYDEILAVPPQKINPSQSTEFIKVTSSPKAHIMATINLEQCKHATGNRLSFCATYFNLTSEMFLLKERCNESCQHVVVESLEGETLLWKPPATIPVFSKDDGAESEDQNAADDVDMETTGLLLQLTVQCRLECTHTKVQDQDSRTVRCAIHDILRLSFGRLPVDDRVLVGTECKAILDTKLTLCATSFHVDECIFHVKERCLNGCNHIVFEVPERVNLTASLGLTDPGSHNIPEAEANGEDQTVNNQRADDQTADDQIVEEQARDSQTAAQREGRTIKLKERCVQCCTHTAVGDSDSATTRCAFATTLLIAPISENTAESTASEGERGNSSTISHYQSGRFLFSLLAILAALDTLEYNYNPTL</sequence>
<evidence type="ECO:0000313" key="2">
    <source>
        <dbReference type="EMBL" id="OCK84571.1"/>
    </source>
</evidence>
<evidence type="ECO:0000256" key="1">
    <source>
        <dbReference type="SAM" id="MobiDB-lite"/>
    </source>
</evidence>
<organism evidence="2 3">
    <name type="scientific">Lepidopterella palustris CBS 459.81</name>
    <dbReference type="NCBI Taxonomy" id="1314670"/>
    <lineage>
        <taxon>Eukaryota</taxon>
        <taxon>Fungi</taxon>
        <taxon>Dikarya</taxon>
        <taxon>Ascomycota</taxon>
        <taxon>Pezizomycotina</taxon>
        <taxon>Dothideomycetes</taxon>
        <taxon>Pleosporomycetidae</taxon>
        <taxon>Mytilinidiales</taxon>
        <taxon>Argynnaceae</taxon>
        <taxon>Lepidopterella</taxon>
    </lineage>
</organism>
<evidence type="ECO:0008006" key="4">
    <source>
        <dbReference type="Google" id="ProtNLM"/>
    </source>
</evidence>
<name>A0A8E2EIE5_9PEZI</name>
<reference evidence="2 3" key="1">
    <citation type="journal article" date="2016" name="Nat. Commun.">
        <title>Ectomycorrhizal ecology is imprinted in the genome of the dominant symbiotic fungus Cenococcum geophilum.</title>
        <authorList>
            <consortium name="DOE Joint Genome Institute"/>
            <person name="Peter M."/>
            <person name="Kohler A."/>
            <person name="Ohm R.A."/>
            <person name="Kuo A."/>
            <person name="Krutzmann J."/>
            <person name="Morin E."/>
            <person name="Arend M."/>
            <person name="Barry K.W."/>
            <person name="Binder M."/>
            <person name="Choi C."/>
            <person name="Clum A."/>
            <person name="Copeland A."/>
            <person name="Grisel N."/>
            <person name="Haridas S."/>
            <person name="Kipfer T."/>
            <person name="LaButti K."/>
            <person name="Lindquist E."/>
            <person name="Lipzen A."/>
            <person name="Maire R."/>
            <person name="Meier B."/>
            <person name="Mihaltcheva S."/>
            <person name="Molinier V."/>
            <person name="Murat C."/>
            <person name="Poggeler S."/>
            <person name="Quandt C.A."/>
            <person name="Sperisen C."/>
            <person name="Tritt A."/>
            <person name="Tisserant E."/>
            <person name="Crous P.W."/>
            <person name="Henrissat B."/>
            <person name="Nehls U."/>
            <person name="Egli S."/>
            <person name="Spatafora J.W."/>
            <person name="Grigoriev I.V."/>
            <person name="Martin F.M."/>
        </authorList>
    </citation>
    <scope>NUCLEOTIDE SEQUENCE [LARGE SCALE GENOMIC DNA]</scope>
    <source>
        <strain evidence="2 3">CBS 459.81</strain>
    </source>
</reference>
<keyword evidence="3" id="KW-1185">Reference proteome</keyword>
<dbReference type="EMBL" id="KV744834">
    <property type="protein sequence ID" value="OCK84571.1"/>
    <property type="molecule type" value="Genomic_DNA"/>
</dbReference>
<protein>
    <recommendedName>
        <fullName evidence="4">Fungal N-terminal domain-containing protein</fullName>
    </recommendedName>
</protein>
<proteinExistence type="predicted"/>
<feature type="compositionally biased region" description="Basic and acidic residues" evidence="1">
    <location>
        <begin position="254"/>
        <end position="264"/>
    </location>
</feature>
<accession>A0A8E2EIE5</accession>
<feature type="region of interest" description="Disordered" evidence="1">
    <location>
        <begin position="630"/>
        <end position="655"/>
    </location>
</feature>
<feature type="region of interest" description="Disordered" evidence="1">
    <location>
        <begin position="287"/>
        <end position="400"/>
    </location>
</feature>